<keyword evidence="2" id="KW-0472">Membrane</keyword>
<dbReference type="AlphaFoldDB" id="N6TL68"/>
<evidence type="ECO:0000313" key="6">
    <source>
        <dbReference type="Proteomes" id="UP000030742"/>
    </source>
</evidence>
<reference evidence="4 6" key="1">
    <citation type="journal article" date="2013" name="Genome Biol.">
        <title>Draft genome of the mountain pine beetle, Dendroctonus ponderosae Hopkins, a major forest pest.</title>
        <authorList>
            <person name="Keeling C.I."/>
            <person name="Yuen M.M."/>
            <person name="Liao N.Y."/>
            <person name="Docking T.R."/>
            <person name="Chan S.K."/>
            <person name="Taylor G.A."/>
            <person name="Palmquist D.L."/>
            <person name="Jackman S.D."/>
            <person name="Nguyen A."/>
            <person name="Li M."/>
            <person name="Henderson H."/>
            <person name="Janes J.K."/>
            <person name="Zhao Y."/>
            <person name="Pandoh P."/>
            <person name="Moore R."/>
            <person name="Sperling F.A."/>
            <person name="Huber D.P."/>
            <person name="Birol I."/>
            <person name="Jones S.J."/>
            <person name="Bohlmann J."/>
        </authorList>
    </citation>
    <scope>NUCLEOTIDE SEQUENCE</scope>
</reference>
<gene>
    <name evidence="5" type="ORF">D910_03623</name>
    <name evidence="4" type="ORF">YQE_04885</name>
</gene>
<feature type="non-terminal residue" evidence="4">
    <location>
        <position position="1"/>
    </location>
</feature>
<evidence type="ECO:0000313" key="5">
    <source>
        <dbReference type="EMBL" id="ERL86212.1"/>
    </source>
</evidence>
<feature type="signal peptide" evidence="3">
    <location>
        <begin position="1"/>
        <end position="21"/>
    </location>
</feature>
<name>N6TL68_DENPD</name>
<feature type="transmembrane region" description="Helical" evidence="2">
    <location>
        <begin position="316"/>
        <end position="332"/>
    </location>
</feature>
<dbReference type="HOGENOM" id="CLU_652604_0_0_1"/>
<evidence type="ECO:0000256" key="1">
    <source>
        <dbReference type="SAM" id="MobiDB-lite"/>
    </source>
</evidence>
<keyword evidence="3" id="KW-0732">Signal</keyword>
<evidence type="ECO:0008006" key="7">
    <source>
        <dbReference type="Google" id="ProtNLM"/>
    </source>
</evidence>
<evidence type="ECO:0000256" key="2">
    <source>
        <dbReference type="SAM" id="Phobius"/>
    </source>
</evidence>
<evidence type="ECO:0000313" key="4">
    <source>
        <dbReference type="EMBL" id="ENN78713.1"/>
    </source>
</evidence>
<dbReference type="STRING" id="77166.N6TL68"/>
<keyword evidence="2" id="KW-1133">Transmembrane helix</keyword>
<dbReference type="OrthoDB" id="6128690at2759"/>
<dbReference type="OMA" id="GYCETAN"/>
<proteinExistence type="predicted"/>
<feature type="chain" id="PRO_5009707501" description="CUB domain-containing protein" evidence="3">
    <location>
        <begin position="22"/>
        <end position="421"/>
    </location>
</feature>
<keyword evidence="2" id="KW-0812">Transmembrane</keyword>
<sequence length="421" mass="47944">MFELVRIFGICLYFAFAFSQGDDFPITVNLTDDSPTFTWTANDYPSIIVGAENGYQIQVNVTVLNLDGENGDYITIQSSKEDEISDAALMFTYTVNDQPCYLFNYSEIRADFIGATNEINTFEIKFIRVGEAITTTPEPLPTTTTPAMPTAAPDEHANLTVYLYGRAAADYKFTQILSLKQAIVSMGTEYCRDQNCPLNESITTNNVKIDLLESCPIYWENFDNCILLTFALPIIKKENASELWAGYQLDKENLRYMWNNYAESYIMEIGLELYNVPNVIHIYTYRLIVICVVVVLLVILILGLRTIIARINKRKLVNYYSALLSFLMQTFIRRRSSDVASFMDQSSNRPSQLSLTPHYLQIVPALFTTDFPMYPEQRNDKQYADFQENSVSEEIEPIASPELSVLSMAPDESNEPEHAEE</sequence>
<protein>
    <recommendedName>
        <fullName evidence="7">CUB domain-containing protein</fullName>
    </recommendedName>
</protein>
<dbReference type="Proteomes" id="UP000030742">
    <property type="component" value="Unassembled WGS sequence"/>
</dbReference>
<dbReference type="EMBL" id="KB740848">
    <property type="protein sequence ID" value="ENN78713.1"/>
    <property type="molecule type" value="Genomic_DNA"/>
</dbReference>
<evidence type="ECO:0000256" key="3">
    <source>
        <dbReference type="SAM" id="SignalP"/>
    </source>
</evidence>
<organism evidence="4">
    <name type="scientific">Dendroctonus ponderosae</name>
    <name type="common">Mountain pine beetle</name>
    <dbReference type="NCBI Taxonomy" id="77166"/>
    <lineage>
        <taxon>Eukaryota</taxon>
        <taxon>Metazoa</taxon>
        <taxon>Ecdysozoa</taxon>
        <taxon>Arthropoda</taxon>
        <taxon>Hexapoda</taxon>
        <taxon>Insecta</taxon>
        <taxon>Pterygota</taxon>
        <taxon>Neoptera</taxon>
        <taxon>Endopterygota</taxon>
        <taxon>Coleoptera</taxon>
        <taxon>Polyphaga</taxon>
        <taxon>Cucujiformia</taxon>
        <taxon>Curculionidae</taxon>
        <taxon>Scolytinae</taxon>
        <taxon>Dendroctonus</taxon>
    </lineage>
</organism>
<dbReference type="EMBL" id="KB631797">
    <property type="protein sequence ID" value="ERL86212.1"/>
    <property type="molecule type" value="Genomic_DNA"/>
</dbReference>
<feature type="transmembrane region" description="Helical" evidence="2">
    <location>
        <begin position="283"/>
        <end position="304"/>
    </location>
</feature>
<accession>N6TL68</accession>
<feature type="region of interest" description="Disordered" evidence="1">
    <location>
        <begin position="398"/>
        <end position="421"/>
    </location>
</feature>